<sequence>DGVLEPVKGLDYKYYHSRFSSRPVNNRGDNGGQDGNEEGGEDQGMQDVIEKIDRFDGGAIPTQEPQGSGSEWPYSHSEHELASLLHNLDINTHFRMP</sequence>
<protein>
    <submittedName>
        <fullName evidence="2">Uncharacterized protein</fullName>
    </submittedName>
</protein>
<evidence type="ECO:0000313" key="2">
    <source>
        <dbReference type="EMBL" id="MCI53144.1"/>
    </source>
</evidence>
<evidence type="ECO:0000313" key="3">
    <source>
        <dbReference type="Proteomes" id="UP000265520"/>
    </source>
</evidence>
<feature type="non-terminal residue" evidence="2">
    <location>
        <position position="97"/>
    </location>
</feature>
<dbReference type="Proteomes" id="UP000265520">
    <property type="component" value="Unassembled WGS sequence"/>
</dbReference>
<reference evidence="2 3" key="1">
    <citation type="journal article" date="2018" name="Front. Plant Sci.">
        <title>Red Clover (Trifolium pratense) and Zigzag Clover (T. medium) - A Picture of Genomic Similarities and Differences.</title>
        <authorList>
            <person name="Dluhosova J."/>
            <person name="Istvanek J."/>
            <person name="Nedelnik J."/>
            <person name="Repkova J."/>
        </authorList>
    </citation>
    <scope>NUCLEOTIDE SEQUENCE [LARGE SCALE GENOMIC DNA]</scope>
    <source>
        <strain evidence="3">cv. 10/8</strain>
        <tissue evidence="2">Leaf</tissue>
    </source>
</reference>
<keyword evidence="3" id="KW-1185">Reference proteome</keyword>
<dbReference type="AlphaFoldDB" id="A0A392SY47"/>
<feature type="region of interest" description="Disordered" evidence="1">
    <location>
        <begin position="18"/>
        <end position="75"/>
    </location>
</feature>
<comment type="caution">
    <text evidence="2">The sequence shown here is derived from an EMBL/GenBank/DDBJ whole genome shotgun (WGS) entry which is preliminary data.</text>
</comment>
<organism evidence="2 3">
    <name type="scientific">Trifolium medium</name>
    <dbReference type="NCBI Taxonomy" id="97028"/>
    <lineage>
        <taxon>Eukaryota</taxon>
        <taxon>Viridiplantae</taxon>
        <taxon>Streptophyta</taxon>
        <taxon>Embryophyta</taxon>
        <taxon>Tracheophyta</taxon>
        <taxon>Spermatophyta</taxon>
        <taxon>Magnoliopsida</taxon>
        <taxon>eudicotyledons</taxon>
        <taxon>Gunneridae</taxon>
        <taxon>Pentapetalae</taxon>
        <taxon>rosids</taxon>
        <taxon>fabids</taxon>
        <taxon>Fabales</taxon>
        <taxon>Fabaceae</taxon>
        <taxon>Papilionoideae</taxon>
        <taxon>50 kb inversion clade</taxon>
        <taxon>NPAAA clade</taxon>
        <taxon>Hologalegina</taxon>
        <taxon>IRL clade</taxon>
        <taxon>Trifolieae</taxon>
        <taxon>Trifolium</taxon>
    </lineage>
</organism>
<dbReference type="EMBL" id="LXQA010458656">
    <property type="protein sequence ID" value="MCI53144.1"/>
    <property type="molecule type" value="Genomic_DNA"/>
</dbReference>
<name>A0A392SY47_9FABA</name>
<evidence type="ECO:0000256" key="1">
    <source>
        <dbReference type="SAM" id="MobiDB-lite"/>
    </source>
</evidence>
<feature type="non-terminal residue" evidence="2">
    <location>
        <position position="1"/>
    </location>
</feature>
<proteinExistence type="predicted"/>
<accession>A0A392SY47</accession>